<evidence type="ECO:0000256" key="1">
    <source>
        <dbReference type="ARBA" id="ARBA00022612"/>
    </source>
</evidence>
<feature type="domain" description="Phage tail tape measure protein" evidence="2">
    <location>
        <begin position="99"/>
        <end position="291"/>
    </location>
</feature>
<evidence type="ECO:0000313" key="3">
    <source>
        <dbReference type="EMBL" id="GAH39008.1"/>
    </source>
</evidence>
<name>X1H190_9ZZZZ</name>
<dbReference type="PANTHER" id="PTHR37813">
    <property type="entry name" value="FELS-2 PROPHAGE PROTEIN"/>
    <property type="match status" value="1"/>
</dbReference>
<organism evidence="3">
    <name type="scientific">marine sediment metagenome</name>
    <dbReference type="NCBI Taxonomy" id="412755"/>
    <lineage>
        <taxon>unclassified sequences</taxon>
        <taxon>metagenomes</taxon>
        <taxon>ecological metagenomes</taxon>
    </lineage>
</organism>
<sequence length="388" mass="40394">MADIEKTVSILFQGKDTLSGSIKSMEGKLNSFADNAQKVTQPLADIATSILEVNAAMNALLAGGIVLATKKAGEFGDSFAEISTLIDATSQDINKFKGDILDYSNDSVKSLDDINAAVYTAISAGTDYAESLDLTRQAEKLAIASKADLEPTTRLLATTMNAYGVGVDKIQKFSDIFFQTVESGLTTLPELAEHLSMVTGIAANAGVPIETLSAAMATITSKGAPTSQAVTRIKSAIDAIVAPSIMAAKEAKNLRIQFDAEALASKGLEGVLNDVMEATDGNSARLKKLFGTTKAVTGVLDLAGDGGVVFQGILNDMKDATGATDTAYGKMADGFGLANQKLVNNINSTIIKIGDKIIDKYGAVVGALTEAISVIGEGVDSSTFEPIW</sequence>
<comment type="caution">
    <text evidence="3">The sequence shown here is derived from an EMBL/GenBank/DDBJ whole genome shotgun (WGS) entry which is preliminary data.</text>
</comment>
<evidence type="ECO:0000259" key="2">
    <source>
        <dbReference type="Pfam" id="PF10145"/>
    </source>
</evidence>
<dbReference type="Pfam" id="PF10145">
    <property type="entry name" value="PhageMin_Tail"/>
    <property type="match status" value="1"/>
</dbReference>
<dbReference type="EMBL" id="BARU01006938">
    <property type="protein sequence ID" value="GAH39008.1"/>
    <property type="molecule type" value="Genomic_DNA"/>
</dbReference>
<reference evidence="3" key="1">
    <citation type="journal article" date="2014" name="Front. Microbiol.">
        <title>High frequency of phylogenetically diverse reductive dehalogenase-homologous genes in deep subseafloor sedimentary metagenomes.</title>
        <authorList>
            <person name="Kawai M."/>
            <person name="Futagami T."/>
            <person name="Toyoda A."/>
            <person name="Takaki Y."/>
            <person name="Nishi S."/>
            <person name="Hori S."/>
            <person name="Arai W."/>
            <person name="Tsubouchi T."/>
            <person name="Morono Y."/>
            <person name="Uchiyama I."/>
            <person name="Ito T."/>
            <person name="Fujiyama A."/>
            <person name="Inagaki F."/>
            <person name="Takami H."/>
        </authorList>
    </citation>
    <scope>NUCLEOTIDE SEQUENCE</scope>
    <source>
        <strain evidence="3">Expedition CK06-06</strain>
    </source>
</reference>
<dbReference type="PANTHER" id="PTHR37813:SF1">
    <property type="entry name" value="FELS-2 PROPHAGE PROTEIN"/>
    <property type="match status" value="1"/>
</dbReference>
<gene>
    <name evidence="3" type="ORF">S03H2_13676</name>
</gene>
<dbReference type="InterPro" id="IPR010090">
    <property type="entry name" value="Phage_tape_meas"/>
</dbReference>
<dbReference type="AlphaFoldDB" id="X1H190"/>
<dbReference type="NCBIfam" id="TIGR01760">
    <property type="entry name" value="tape_meas_TP901"/>
    <property type="match status" value="1"/>
</dbReference>
<protein>
    <recommendedName>
        <fullName evidence="2">Phage tail tape measure protein domain-containing protein</fullName>
    </recommendedName>
</protein>
<keyword evidence="1" id="KW-1188">Viral release from host cell</keyword>
<accession>X1H190</accession>
<feature type="non-terminal residue" evidence="3">
    <location>
        <position position="388"/>
    </location>
</feature>
<proteinExistence type="predicted"/>